<feature type="domain" description="LUD" evidence="1">
    <location>
        <begin position="47"/>
        <end position="142"/>
    </location>
</feature>
<dbReference type="Pfam" id="PF02589">
    <property type="entry name" value="LUD_dom"/>
    <property type="match status" value="1"/>
</dbReference>
<dbReference type="InterPro" id="IPR003741">
    <property type="entry name" value="LUD_dom"/>
</dbReference>
<dbReference type="AlphaFoldDB" id="A0A7C5KBL7"/>
<dbReference type="Gene3D" id="3.40.50.10420">
    <property type="entry name" value="NagB/RpiA/CoA transferase-like"/>
    <property type="match status" value="1"/>
</dbReference>
<dbReference type="EMBL" id="DRUY01000087">
    <property type="protein sequence ID" value="HHI65419.1"/>
    <property type="molecule type" value="Genomic_DNA"/>
</dbReference>
<name>A0A7C5KBL7_9BACT</name>
<evidence type="ECO:0000259" key="1">
    <source>
        <dbReference type="Pfam" id="PF02589"/>
    </source>
</evidence>
<comment type="caution">
    <text evidence="2">The sequence shown here is derived from an EMBL/GenBank/DDBJ whole genome shotgun (WGS) entry which is preliminary data.</text>
</comment>
<sequence length="145" mass="16385">MFWELKLIEKFRETANLNGVEVKITKNIDFLKDFDLNTSLEYDSNKDVGFVKALSGAIESASAVINITNREKLKSILTSKTLYILIEEGTLRSSLSEAYFLAKQRCQDEYMLFISGESKTADIEKTLVSGVQGPEKIIFLIIDMT</sequence>
<reference evidence="2" key="1">
    <citation type="journal article" date="2020" name="mSystems">
        <title>Genome- and Community-Level Interaction Insights into Carbon Utilization and Element Cycling Functions of Hydrothermarchaeota in Hydrothermal Sediment.</title>
        <authorList>
            <person name="Zhou Z."/>
            <person name="Liu Y."/>
            <person name="Xu W."/>
            <person name="Pan J."/>
            <person name="Luo Z.H."/>
            <person name="Li M."/>
        </authorList>
    </citation>
    <scope>NUCLEOTIDE SEQUENCE [LARGE SCALE GENOMIC DNA]</scope>
    <source>
        <strain evidence="2">SpSt-1019</strain>
    </source>
</reference>
<dbReference type="InterPro" id="IPR037171">
    <property type="entry name" value="NagB/RpiA_transferase-like"/>
</dbReference>
<dbReference type="InterPro" id="IPR024185">
    <property type="entry name" value="FTHF_cligase-like_sf"/>
</dbReference>
<protein>
    <recommendedName>
        <fullName evidence="1">LUD domain-containing protein</fullName>
    </recommendedName>
</protein>
<evidence type="ECO:0000313" key="2">
    <source>
        <dbReference type="EMBL" id="HHI65419.1"/>
    </source>
</evidence>
<gene>
    <name evidence="2" type="ORF">ENL70_02575</name>
</gene>
<organism evidence="2">
    <name type="scientific">Thermodesulfobium narugense</name>
    <dbReference type="NCBI Taxonomy" id="184064"/>
    <lineage>
        <taxon>Bacteria</taxon>
        <taxon>Pseudomonadati</taxon>
        <taxon>Thermodesulfobiota</taxon>
        <taxon>Thermodesulfobiia</taxon>
        <taxon>Thermodesulfobiales</taxon>
        <taxon>Thermodesulfobiaceae</taxon>
        <taxon>Thermodesulfobium</taxon>
    </lineage>
</organism>
<accession>A0A7C5KBL7</accession>
<proteinExistence type="predicted"/>
<dbReference type="SUPFAM" id="SSF100950">
    <property type="entry name" value="NagB/RpiA/CoA transferase-like"/>
    <property type="match status" value="1"/>
</dbReference>